<dbReference type="RefSeq" id="WP_014140022.1">
    <property type="nucleotide sequence ID" value="NC_016109.1"/>
</dbReference>
<dbReference type="PATRIC" id="fig|452652.3.peg.7001"/>
<dbReference type="GO" id="GO:0003677">
    <property type="term" value="F:DNA binding"/>
    <property type="evidence" value="ECO:0007669"/>
    <property type="project" value="InterPro"/>
</dbReference>
<dbReference type="InterPro" id="IPR004401">
    <property type="entry name" value="YbaB/EbfC"/>
</dbReference>
<dbReference type="HOGENOM" id="CLU_1935836_0_0_11"/>
<feature type="compositionally biased region" description="Basic and acidic residues" evidence="2">
    <location>
        <begin position="136"/>
        <end position="146"/>
    </location>
</feature>
<dbReference type="KEGG" id="ksk:KSE_69730"/>
<reference evidence="3 4" key="1">
    <citation type="journal article" date="2010" name="DNA Res.">
        <title>Genome sequence of Kitasatospora setae NBRC 14216T: an evolutionary snapshot of the family Streptomycetaceae.</title>
        <authorList>
            <person name="Ichikawa N."/>
            <person name="Oguchi A."/>
            <person name="Ikeda H."/>
            <person name="Ishikawa J."/>
            <person name="Kitani S."/>
            <person name="Watanabe Y."/>
            <person name="Nakamura S."/>
            <person name="Katano Y."/>
            <person name="Kishi E."/>
            <person name="Sasagawa M."/>
            <person name="Ankai A."/>
            <person name="Fukui S."/>
            <person name="Hashimoto Y."/>
            <person name="Kamata S."/>
            <person name="Otoguro M."/>
            <person name="Tanikawa S."/>
            <person name="Nihira T."/>
            <person name="Horinouchi S."/>
            <person name="Ohnishi Y."/>
            <person name="Hayakawa M."/>
            <person name="Kuzuyama T."/>
            <person name="Arisawa A."/>
            <person name="Nomoto F."/>
            <person name="Miura H."/>
            <person name="Takahashi Y."/>
            <person name="Fujita N."/>
        </authorList>
    </citation>
    <scope>NUCLEOTIDE SEQUENCE [LARGE SCALE GENOMIC DNA]</scope>
    <source>
        <strain evidence="4">ATCC 33774 / DSM 43861 / JCM 3304 / KCC A-0304 / NBRC 14216 / KM-6054</strain>
    </source>
</reference>
<dbReference type="Proteomes" id="UP000007076">
    <property type="component" value="Chromosome"/>
</dbReference>
<dbReference type="Gene3D" id="3.30.1310.10">
    <property type="entry name" value="Nucleoid-associated protein YbaB-like domain"/>
    <property type="match status" value="1"/>
</dbReference>
<evidence type="ECO:0000313" key="4">
    <source>
        <dbReference type="Proteomes" id="UP000007076"/>
    </source>
</evidence>
<proteinExistence type="predicted"/>
<dbReference type="STRING" id="452652.KSE_69730"/>
<accession>E4MYV9</accession>
<sequence>MSNPFAEQIALAMEEMRAELAKAEAVQRELDDLTASATTKDRMATAKVGSQGQVVSLTFHTDAYRSMAPAELGKVLADVLNEARATVGEQIAARIGRFDGLGETLRLSMTGGTELDDVLAPLYAMRPGGENGPRTRGADRQEEFRG</sequence>
<dbReference type="AlphaFoldDB" id="E4MYV9"/>
<keyword evidence="4" id="KW-1185">Reference proteome</keyword>
<dbReference type="Pfam" id="PF02575">
    <property type="entry name" value="YbaB_DNA_bd"/>
    <property type="match status" value="1"/>
</dbReference>
<evidence type="ECO:0000256" key="2">
    <source>
        <dbReference type="SAM" id="MobiDB-lite"/>
    </source>
</evidence>
<dbReference type="eggNOG" id="ENOG5033KV4">
    <property type="taxonomic scope" value="Bacteria"/>
</dbReference>
<protein>
    <recommendedName>
        <fullName evidence="5">Nucleoid-associated protein</fullName>
    </recommendedName>
</protein>
<keyword evidence="1" id="KW-0175">Coiled coil</keyword>
<feature type="coiled-coil region" evidence="1">
    <location>
        <begin position="6"/>
        <end position="36"/>
    </location>
</feature>
<evidence type="ECO:0000313" key="3">
    <source>
        <dbReference type="EMBL" id="BAJ32731.1"/>
    </source>
</evidence>
<organism evidence="3 4">
    <name type="scientific">Kitasatospora setae (strain ATCC 33774 / DSM 43861 / JCM 3304 / KCC A-0304 / NBRC 14216 / KM-6054)</name>
    <name type="common">Streptomyces setae</name>
    <dbReference type="NCBI Taxonomy" id="452652"/>
    <lineage>
        <taxon>Bacteria</taxon>
        <taxon>Bacillati</taxon>
        <taxon>Actinomycetota</taxon>
        <taxon>Actinomycetes</taxon>
        <taxon>Kitasatosporales</taxon>
        <taxon>Streptomycetaceae</taxon>
        <taxon>Kitasatospora</taxon>
    </lineage>
</organism>
<evidence type="ECO:0008006" key="5">
    <source>
        <dbReference type="Google" id="ProtNLM"/>
    </source>
</evidence>
<gene>
    <name evidence="3" type="ordered locus">KSE_69730</name>
</gene>
<evidence type="ECO:0000256" key="1">
    <source>
        <dbReference type="SAM" id="Coils"/>
    </source>
</evidence>
<name>E4MYV9_KITSK</name>
<dbReference type="SUPFAM" id="SSF82607">
    <property type="entry name" value="YbaB-like"/>
    <property type="match status" value="1"/>
</dbReference>
<dbReference type="InterPro" id="IPR036894">
    <property type="entry name" value="YbaB-like_sf"/>
</dbReference>
<feature type="region of interest" description="Disordered" evidence="2">
    <location>
        <begin position="124"/>
        <end position="146"/>
    </location>
</feature>
<dbReference type="EMBL" id="AP010968">
    <property type="protein sequence ID" value="BAJ32731.1"/>
    <property type="molecule type" value="Genomic_DNA"/>
</dbReference>